<evidence type="ECO:0000256" key="1">
    <source>
        <dbReference type="SAM" id="MobiDB-lite"/>
    </source>
</evidence>
<gene>
    <name evidence="2" type="ORF">CYLTODRAFT_420712</name>
</gene>
<sequence length="255" mass="28842">MDGDQHQSEFPTSQLESLKYKVQQILDSVNVFHQQIDWIYFRPEAMLPWPEILSKFNVLLSQTHSLSTSLVSPINFRAQQQQPGQGPPPNPFTQMVVHPSTFASDQDNARTLTYLRSVPIATVLEAENATVRRIAEHMETRGSIGVLSDAPPPPAQMRYGAPPPPDKPDYYQVQEECDAIRNAHDQRVERAVRAVAMLREKYAWNSRLEVEVEEPEELDLSRAAMDVDIMEGMSDEEDGDAMNDDHDADEGDDHS</sequence>
<feature type="region of interest" description="Disordered" evidence="1">
    <location>
        <begin position="230"/>
        <end position="255"/>
    </location>
</feature>
<dbReference type="Proteomes" id="UP000054007">
    <property type="component" value="Unassembled WGS sequence"/>
</dbReference>
<dbReference type="STRING" id="1314674.A0A0D7BFY9"/>
<reference evidence="2 3" key="1">
    <citation type="journal article" date="2015" name="Fungal Genet. Biol.">
        <title>Evolution of novel wood decay mechanisms in Agaricales revealed by the genome sequences of Fistulina hepatica and Cylindrobasidium torrendii.</title>
        <authorList>
            <person name="Floudas D."/>
            <person name="Held B.W."/>
            <person name="Riley R."/>
            <person name="Nagy L.G."/>
            <person name="Koehler G."/>
            <person name="Ransdell A.S."/>
            <person name="Younus H."/>
            <person name="Chow J."/>
            <person name="Chiniquy J."/>
            <person name="Lipzen A."/>
            <person name="Tritt A."/>
            <person name="Sun H."/>
            <person name="Haridas S."/>
            <person name="LaButti K."/>
            <person name="Ohm R.A."/>
            <person name="Kues U."/>
            <person name="Blanchette R.A."/>
            <person name="Grigoriev I.V."/>
            <person name="Minto R.E."/>
            <person name="Hibbett D.S."/>
        </authorList>
    </citation>
    <scope>NUCLEOTIDE SEQUENCE [LARGE SCALE GENOMIC DNA]</scope>
    <source>
        <strain evidence="2 3">FP15055 ss-10</strain>
    </source>
</reference>
<evidence type="ECO:0000313" key="2">
    <source>
        <dbReference type="EMBL" id="KIY69422.1"/>
    </source>
</evidence>
<dbReference type="EMBL" id="KN880484">
    <property type="protein sequence ID" value="KIY69422.1"/>
    <property type="molecule type" value="Genomic_DNA"/>
</dbReference>
<organism evidence="2 3">
    <name type="scientific">Cylindrobasidium torrendii FP15055 ss-10</name>
    <dbReference type="NCBI Taxonomy" id="1314674"/>
    <lineage>
        <taxon>Eukaryota</taxon>
        <taxon>Fungi</taxon>
        <taxon>Dikarya</taxon>
        <taxon>Basidiomycota</taxon>
        <taxon>Agaricomycotina</taxon>
        <taxon>Agaricomycetes</taxon>
        <taxon>Agaricomycetidae</taxon>
        <taxon>Agaricales</taxon>
        <taxon>Marasmiineae</taxon>
        <taxon>Physalacriaceae</taxon>
        <taxon>Cylindrobasidium</taxon>
    </lineage>
</organism>
<dbReference type="AlphaFoldDB" id="A0A0D7BFY9"/>
<dbReference type="OrthoDB" id="5568181at2759"/>
<protein>
    <recommendedName>
        <fullName evidence="4">Mediator of RNA polymerase II transcription subunit 8</fullName>
    </recommendedName>
</protein>
<dbReference type="Gene3D" id="1.20.58.1710">
    <property type="match status" value="1"/>
</dbReference>
<proteinExistence type="predicted"/>
<accession>A0A0D7BFY9</accession>
<evidence type="ECO:0000313" key="3">
    <source>
        <dbReference type="Proteomes" id="UP000054007"/>
    </source>
</evidence>
<feature type="compositionally biased region" description="Acidic residues" evidence="1">
    <location>
        <begin position="233"/>
        <end position="255"/>
    </location>
</feature>
<keyword evidence="3" id="KW-1185">Reference proteome</keyword>
<name>A0A0D7BFY9_9AGAR</name>
<evidence type="ECO:0008006" key="4">
    <source>
        <dbReference type="Google" id="ProtNLM"/>
    </source>
</evidence>